<dbReference type="GO" id="GO:0047617">
    <property type="term" value="F:fatty acyl-CoA hydrolase activity"/>
    <property type="evidence" value="ECO:0007669"/>
    <property type="project" value="TreeGrafter"/>
</dbReference>
<keyword evidence="2" id="KW-0276">Fatty acid metabolism</keyword>
<dbReference type="GeneID" id="108934943"/>
<feature type="active site" description="Charge relay system" evidence="3">
    <location>
        <position position="352"/>
    </location>
</feature>
<dbReference type="InterPro" id="IPR029058">
    <property type="entry name" value="AB_hydrolase_fold"/>
</dbReference>
<feature type="active site" description="Charge relay system" evidence="3">
    <location>
        <position position="259"/>
    </location>
</feature>
<reference evidence="6 7" key="1">
    <citation type="submission" date="2019-04" db="EMBL/GenBank/DDBJ databases">
        <authorList>
            <consortium name="Wellcome Sanger Institute Data Sharing"/>
        </authorList>
    </citation>
    <scope>NUCLEOTIDE SEQUENCE [LARGE SCALE GENOMIC DNA]</scope>
</reference>
<dbReference type="GO" id="GO:0006637">
    <property type="term" value="P:acyl-CoA metabolic process"/>
    <property type="evidence" value="ECO:0007669"/>
    <property type="project" value="InterPro"/>
</dbReference>
<protein>
    <submittedName>
        <fullName evidence="6">Acyl-coenzyme A thioesterase 1-like</fullName>
    </submittedName>
</protein>
<dbReference type="SUPFAM" id="SSF53474">
    <property type="entry name" value="alpha/beta-Hydrolases"/>
    <property type="match status" value="1"/>
</dbReference>
<accession>A0A8C9R857</accession>
<name>A0A8C9R857_SCLFO</name>
<feature type="domain" description="Acyl-CoA thioester hydrolase/bile acid-CoA amino acid N-acetyltransferase" evidence="4">
    <location>
        <begin position="45"/>
        <end position="167"/>
    </location>
</feature>
<keyword evidence="2" id="KW-0443">Lipid metabolism</keyword>
<evidence type="ECO:0000313" key="7">
    <source>
        <dbReference type="Proteomes" id="UP000694397"/>
    </source>
</evidence>
<dbReference type="PANTHER" id="PTHR10824">
    <property type="entry name" value="ACYL-COENZYME A THIOESTERASE-RELATED"/>
    <property type="match status" value="1"/>
</dbReference>
<sequence length="444" mass="48930">MASHYLKASEWSRRLLFSSFFHATAAMKRQQVHVQILPSRRCLFDEPVHIKVEGLAPRQRVELGARLVDDRGVLFTSAATYEADRSGAVDLGTSRSLGGSYTGVEPMGLFWSMQPNSPHTKLSKKDVQKPCAVDVEVFSTSDRHHVLARETNERGFMVPGVRRLPVKVGRIRGTLFVPPAEDPLPGVLELCSLGGGLQEVRGSLLANKGFVVFCLAYYKYDDLPASVTHFDLEYFEEALEFLRSRPEVKGPGVGVLSLSKSGDLALSIASFLPGVSATVCVNGCNGNTVYPLHFRDTVIPAIMVNTSKITITKSGLLEGREAVDPTAEGNEAAIIPIEKATCSFLLVASEDDRNWNSCFFAKQAFKRLKDHGKKNCEVVTYPKAGHFLEVPYMPLCSSAMHDAVGKIVGFGGDPKYHAEAQVDLWRRIEVFFKKDLNSFRTAML</sequence>
<dbReference type="Ensembl" id="ENSSFOT00015011386.2">
    <property type="protein sequence ID" value="ENSSFOP00015011238.2"/>
    <property type="gene ID" value="ENSSFOG00015007197.2"/>
</dbReference>
<feature type="active site" description="Charge relay system" evidence="3">
    <location>
        <position position="386"/>
    </location>
</feature>
<dbReference type="FunFam" id="3.40.50.1820:FF:000024">
    <property type="entry name" value="acyl-coenzyme A thioesterase 4"/>
    <property type="match status" value="1"/>
</dbReference>
<dbReference type="InterPro" id="IPR042490">
    <property type="entry name" value="Thio_Ohase/BAAT_N"/>
</dbReference>
<dbReference type="Proteomes" id="UP000694397">
    <property type="component" value="Chromosome 3"/>
</dbReference>
<dbReference type="InterPro" id="IPR006862">
    <property type="entry name" value="Thio_Ohase/aa_AcTrfase"/>
</dbReference>
<dbReference type="GeneTree" id="ENSGT01010000222336"/>
<evidence type="ECO:0000256" key="1">
    <source>
        <dbReference type="ARBA" id="ARBA00006538"/>
    </source>
</evidence>
<dbReference type="KEGG" id="sfm:108934943"/>
<comment type="similarity">
    <text evidence="1">Belongs to the C/M/P thioester hydrolase family.</text>
</comment>
<feature type="domain" description="BAAT/Acyl-CoA thioester hydrolase C-terminal" evidence="5">
    <location>
        <begin position="231"/>
        <end position="437"/>
    </location>
</feature>
<dbReference type="RefSeq" id="XP_018608693.2">
    <property type="nucleotide sequence ID" value="XM_018753177.2"/>
</dbReference>
<dbReference type="GO" id="GO:0006631">
    <property type="term" value="P:fatty acid metabolic process"/>
    <property type="evidence" value="ECO:0007669"/>
    <property type="project" value="UniProtKB-KW"/>
</dbReference>
<dbReference type="Gene3D" id="2.60.40.2240">
    <property type="entry name" value="Acyl-CoA thioester hydrolase/BAAT N-terminal domain"/>
    <property type="match status" value="1"/>
</dbReference>
<gene>
    <name evidence="6" type="primary">LOC108934943</name>
</gene>
<dbReference type="Pfam" id="PF04775">
    <property type="entry name" value="Bile_Hydr_Trans"/>
    <property type="match status" value="1"/>
</dbReference>
<reference evidence="6" key="2">
    <citation type="submission" date="2025-08" db="UniProtKB">
        <authorList>
            <consortium name="Ensembl"/>
        </authorList>
    </citation>
    <scope>IDENTIFICATION</scope>
</reference>
<evidence type="ECO:0000259" key="4">
    <source>
        <dbReference type="Pfam" id="PF04775"/>
    </source>
</evidence>
<organism evidence="6 7">
    <name type="scientific">Scleropages formosus</name>
    <name type="common">Asian bonytongue</name>
    <name type="synonym">Osteoglossum formosum</name>
    <dbReference type="NCBI Taxonomy" id="113540"/>
    <lineage>
        <taxon>Eukaryota</taxon>
        <taxon>Metazoa</taxon>
        <taxon>Chordata</taxon>
        <taxon>Craniata</taxon>
        <taxon>Vertebrata</taxon>
        <taxon>Euteleostomi</taxon>
        <taxon>Actinopterygii</taxon>
        <taxon>Neopterygii</taxon>
        <taxon>Teleostei</taxon>
        <taxon>Osteoglossocephala</taxon>
        <taxon>Osteoglossomorpha</taxon>
        <taxon>Osteoglossiformes</taxon>
        <taxon>Osteoglossidae</taxon>
        <taxon>Scleropages</taxon>
    </lineage>
</organism>
<proteinExistence type="inferred from homology"/>
<dbReference type="InterPro" id="IPR014940">
    <property type="entry name" value="BAAT_C"/>
</dbReference>
<evidence type="ECO:0000256" key="2">
    <source>
        <dbReference type="ARBA" id="ARBA00022832"/>
    </source>
</evidence>
<keyword evidence="7" id="KW-1185">Reference proteome</keyword>
<dbReference type="PANTHER" id="PTHR10824:SF17">
    <property type="entry name" value="ACYL-COENZYME A THIOESTERASE 6"/>
    <property type="match status" value="1"/>
</dbReference>
<dbReference type="PIRSF" id="PIRSF016521">
    <property type="entry name" value="Acyl-CoA_hydro"/>
    <property type="match status" value="1"/>
</dbReference>
<dbReference type="FunFam" id="2.60.40.2240:FF:000001">
    <property type="entry name" value="acyl-coenzyme A thioesterase 4"/>
    <property type="match status" value="1"/>
</dbReference>
<dbReference type="OrthoDB" id="6347013at2759"/>
<reference evidence="6" key="3">
    <citation type="submission" date="2025-09" db="UniProtKB">
        <authorList>
            <consortium name="Ensembl"/>
        </authorList>
    </citation>
    <scope>IDENTIFICATION</scope>
</reference>
<dbReference type="Gene3D" id="3.40.50.1820">
    <property type="entry name" value="alpha/beta hydrolase"/>
    <property type="match status" value="1"/>
</dbReference>
<dbReference type="AlphaFoldDB" id="A0A8C9R857"/>
<dbReference type="Pfam" id="PF08840">
    <property type="entry name" value="BAAT_C"/>
    <property type="match status" value="1"/>
</dbReference>
<evidence type="ECO:0000256" key="3">
    <source>
        <dbReference type="PIRSR" id="PIRSR016521-1"/>
    </source>
</evidence>
<dbReference type="InterPro" id="IPR016662">
    <property type="entry name" value="Acyl-CoA_thioEstase_long-chain"/>
</dbReference>
<evidence type="ECO:0000259" key="5">
    <source>
        <dbReference type="Pfam" id="PF08840"/>
    </source>
</evidence>
<evidence type="ECO:0000313" key="6">
    <source>
        <dbReference type="Ensembl" id="ENSSFOP00015011238.2"/>
    </source>
</evidence>